<dbReference type="PANTHER" id="PTHR43201">
    <property type="entry name" value="ACYL-COA SYNTHETASE"/>
    <property type="match status" value="1"/>
</dbReference>
<accession>A0AAU7NSR4</accession>
<dbReference type="InterPro" id="IPR025110">
    <property type="entry name" value="AMP-bd_C"/>
</dbReference>
<dbReference type="InterPro" id="IPR020845">
    <property type="entry name" value="AMP-binding_CS"/>
</dbReference>
<dbReference type="NCBIfam" id="NF009233">
    <property type="entry name" value="PRK12583.1"/>
    <property type="match status" value="1"/>
</dbReference>
<dbReference type="Gene3D" id="2.30.38.10">
    <property type="entry name" value="Luciferase, Domain 3"/>
    <property type="match status" value="1"/>
</dbReference>
<dbReference type="FunFam" id="3.30.300.30:FF:000008">
    <property type="entry name" value="2,3-dihydroxybenzoate-AMP ligase"/>
    <property type="match status" value="1"/>
</dbReference>
<dbReference type="Gene3D" id="3.30.300.30">
    <property type="match status" value="1"/>
</dbReference>
<dbReference type="Proteomes" id="UP001225378">
    <property type="component" value="Chromosome"/>
</dbReference>
<protein>
    <submittedName>
        <fullName evidence="5">AMP-binding protein</fullName>
    </submittedName>
</protein>
<evidence type="ECO:0000259" key="4">
    <source>
        <dbReference type="Pfam" id="PF13193"/>
    </source>
</evidence>
<name>A0AAU7NSR4_9GAMM</name>
<evidence type="ECO:0000313" key="6">
    <source>
        <dbReference type="Proteomes" id="UP001225378"/>
    </source>
</evidence>
<dbReference type="PANTHER" id="PTHR43201:SF5">
    <property type="entry name" value="MEDIUM-CHAIN ACYL-COA LIGASE ACSF2, MITOCHONDRIAL"/>
    <property type="match status" value="1"/>
</dbReference>
<dbReference type="InterPro" id="IPR000873">
    <property type="entry name" value="AMP-dep_synth/lig_dom"/>
</dbReference>
<dbReference type="Pfam" id="PF13193">
    <property type="entry name" value="AMP-binding_C"/>
    <property type="match status" value="1"/>
</dbReference>
<dbReference type="PROSITE" id="PS00455">
    <property type="entry name" value="AMP_BINDING"/>
    <property type="match status" value="1"/>
</dbReference>
<dbReference type="RefSeq" id="WP_305907243.1">
    <property type="nucleotide sequence ID" value="NZ_CP157743.1"/>
</dbReference>
<proteinExistence type="inferred from homology"/>
<dbReference type="Gene3D" id="3.40.50.980">
    <property type="match status" value="2"/>
</dbReference>
<dbReference type="Pfam" id="PF00501">
    <property type="entry name" value="AMP-binding"/>
    <property type="match status" value="1"/>
</dbReference>
<dbReference type="KEGG" id="mech:Q9L42_016980"/>
<organism evidence="5 6">
    <name type="scientific">Methylomarinum roseum</name>
    <dbReference type="NCBI Taxonomy" id="3067653"/>
    <lineage>
        <taxon>Bacteria</taxon>
        <taxon>Pseudomonadati</taxon>
        <taxon>Pseudomonadota</taxon>
        <taxon>Gammaproteobacteria</taxon>
        <taxon>Methylococcales</taxon>
        <taxon>Methylococcaceae</taxon>
        <taxon>Methylomarinum</taxon>
    </lineage>
</organism>
<evidence type="ECO:0000256" key="1">
    <source>
        <dbReference type="ARBA" id="ARBA00006432"/>
    </source>
</evidence>
<feature type="domain" description="AMP-dependent synthetase/ligase" evidence="3">
    <location>
        <begin position="48"/>
        <end position="444"/>
    </location>
</feature>
<feature type="domain" description="AMP-binding enzyme C-terminal" evidence="4">
    <location>
        <begin position="495"/>
        <end position="570"/>
    </location>
</feature>
<dbReference type="FunFam" id="3.40.50.12780:FF:000003">
    <property type="entry name" value="Long-chain-fatty-acid--CoA ligase FadD"/>
    <property type="match status" value="1"/>
</dbReference>
<evidence type="ECO:0000313" key="5">
    <source>
        <dbReference type="EMBL" id="XBS20032.1"/>
    </source>
</evidence>
<keyword evidence="2" id="KW-0436">Ligase</keyword>
<comment type="similarity">
    <text evidence="1">Belongs to the ATP-dependent AMP-binding enzyme family.</text>
</comment>
<evidence type="ECO:0000256" key="2">
    <source>
        <dbReference type="ARBA" id="ARBA00022598"/>
    </source>
</evidence>
<dbReference type="EMBL" id="CP157743">
    <property type="protein sequence ID" value="XBS20032.1"/>
    <property type="molecule type" value="Genomic_DNA"/>
</dbReference>
<dbReference type="InterPro" id="IPR045851">
    <property type="entry name" value="AMP-bd_C_sf"/>
</dbReference>
<dbReference type="SUPFAM" id="SSF56801">
    <property type="entry name" value="Acetyl-CoA synthetase-like"/>
    <property type="match status" value="1"/>
</dbReference>
<dbReference type="AlphaFoldDB" id="A0AAU7NSR4"/>
<keyword evidence="6" id="KW-1185">Reference proteome</keyword>
<evidence type="ECO:0000259" key="3">
    <source>
        <dbReference type="Pfam" id="PF00501"/>
    </source>
</evidence>
<dbReference type="GO" id="GO:0031956">
    <property type="term" value="F:medium-chain fatty acid-CoA ligase activity"/>
    <property type="evidence" value="ECO:0007669"/>
    <property type="project" value="TreeGrafter"/>
</dbReference>
<gene>
    <name evidence="5" type="ORF">Q9L42_016980</name>
</gene>
<dbReference type="CDD" id="cd05917">
    <property type="entry name" value="FACL_like_2"/>
    <property type="match status" value="1"/>
</dbReference>
<sequence length="592" mass="66355">MKHCCKGYSGASTIIGAISTGHDMAKSYFHRGGDAPLLGKTIPEHFADMVERHGDREAVVGIPQRLRLSYVELAGEVDRLARGLLAFGFKRGDRIGIWSTNNLQWILVQLASARIGAILVNINPAYRIQELEYALKQSRVQCLLCIPTFKNSDYTQMLMALLPELSWQSAEQLSCERLPDLRRVVIFNPHDPLRTAAPAQGFTRWTELVEAGREIAQSRLERLSAELDIDDAINIQYTSGTTGFPKAVVLSHHNILNNAWFSARAMHFSESDKLCIAVPFYHCFGMVLANLLCFSVGACAVISCEHFDAGAVLQTIDEERCTALHGVPTMFIAELEHQDFDRYRLDSLRTGIMAGAPCPAELMQQVMQDMHCRDILIGYGETEASPLTHLTSREDSLYRRTQTVGRNLPHQEVKIVGIAGDQTLPLGENGEICFRGYHIMQGYYRDQAATDEAIDAQGWLHSGDVGMMDEEGYVSITGRLKEMIIRGGENIYPREIEDLLYSHPKVAAVAVFGVPDRYYGEQVAAWIRLRSGQQSSAKEMREFCGAKLSHFKIPRYIRFVDSFPMTVTGKIQKFQMRKQMLESMDATTSDAK</sequence>
<reference evidence="5 6" key="1">
    <citation type="journal article" date="2024" name="Microbiology">
        <title>Methylomarinum rosea sp. nov., a novel halophilic methanotrophic bacterium from the hypersaline Lake Elton.</title>
        <authorList>
            <person name="Suleimanov R.Z."/>
            <person name="Oshkin I.Y."/>
            <person name="Danilova O.V."/>
            <person name="Suzina N.E."/>
            <person name="Dedysh S.N."/>
        </authorList>
    </citation>
    <scope>NUCLEOTIDE SEQUENCE [LARGE SCALE GENOMIC DNA]</scope>
    <source>
        <strain evidence="5 6">Ch1-1</strain>
    </source>
</reference>
<dbReference type="GO" id="GO:0006631">
    <property type="term" value="P:fatty acid metabolic process"/>
    <property type="evidence" value="ECO:0007669"/>
    <property type="project" value="TreeGrafter"/>
</dbReference>